<reference evidence="1" key="1">
    <citation type="submission" date="2014-03" db="EMBL/GenBank/DDBJ databases">
        <authorList>
            <person name="Genoscope - CEA"/>
        </authorList>
    </citation>
    <scope>NUCLEOTIDE SEQUENCE [LARGE SCALE GENOMIC DNA]</scope>
    <source>
        <strain evidence="1">CF27</strain>
    </source>
</reference>
<accession>A0A060UVP9</accession>
<dbReference type="EMBL" id="CCCS020000035">
    <property type="protein sequence ID" value="CDQ10634.1"/>
    <property type="molecule type" value="Genomic_DNA"/>
</dbReference>
<dbReference type="InterPro" id="IPR010179">
    <property type="entry name" value="CRISPR-assoc_prot_Cse3"/>
</dbReference>
<organism evidence="1">
    <name type="scientific">Acidithiobacillus ferrivorans</name>
    <dbReference type="NCBI Taxonomy" id="160808"/>
    <lineage>
        <taxon>Bacteria</taxon>
        <taxon>Pseudomonadati</taxon>
        <taxon>Pseudomonadota</taxon>
        <taxon>Acidithiobacillia</taxon>
        <taxon>Acidithiobacillales</taxon>
        <taxon>Acidithiobacillaceae</taxon>
        <taxon>Acidithiobacillus</taxon>
    </lineage>
</organism>
<sequence>MITNEYLESRITFPLADVPDLYAIHQRVMAVTEGDKSITYAPAGHDLEGRMVVVMRSKPGIVMPVGTTAERKSVEYGITFTIRAGVRLVKQTRYGERMPTVDEAMEKWTNAMSAGSFLVANTRMVESAIAFHHQRLGQRTRLPFWAVSSTLTVVDSEKAAETMVRGVGRSRGLGFGMLMVA</sequence>
<dbReference type="RefSeq" id="WP_035193187.1">
    <property type="nucleotide sequence ID" value="NZ_CCCS020000035.1"/>
</dbReference>
<proteinExistence type="predicted"/>
<keyword evidence="3" id="KW-1185">Reference proteome</keyword>
<reference evidence="2 3" key="3">
    <citation type="submission" date="2017-03" db="EMBL/GenBank/DDBJ databases">
        <authorList>
            <person name="Regsiter A."/>
            <person name="William W."/>
        </authorList>
    </citation>
    <scope>NUCLEOTIDE SEQUENCE [LARGE SCALE GENOMIC DNA]</scope>
    <source>
        <strain evidence="2">PRJEB5721</strain>
    </source>
</reference>
<evidence type="ECO:0000313" key="3">
    <source>
        <dbReference type="Proteomes" id="UP000193925"/>
    </source>
</evidence>
<protein>
    <recommendedName>
        <fullName evidence="4">Type I-E CRISPR-associated protein Cas6/Cse3/CasE</fullName>
    </recommendedName>
</protein>
<dbReference type="Pfam" id="PF08798">
    <property type="entry name" value="CRISPR_assoc"/>
    <property type="match status" value="1"/>
</dbReference>
<dbReference type="EMBL" id="LT841305">
    <property type="protein sequence ID" value="SMH64663.1"/>
    <property type="molecule type" value="Genomic_DNA"/>
</dbReference>
<evidence type="ECO:0008006" key="4">
    <source>
        <dbReference type="Google" id="ProtNLM"/>
    </source>
</evidence>
<dbReference type="SMART" id="SM01101">
    <property type="entry name" value="CRISPR_assoc"/>
    <property type="match status" value="1"/>
</dbReference>
<reference evidence="1" key="2">
    <citation type="submission" date="2014-07" db="EMBL/GenBank/DDBJ databases">
        <title>Initial genome analysis of the psychrotolerant acidophile Acidithiobacillus ferrivorans CF27: insights into iron and sulfur oxidation pathways and into biofilm formation.</title>
        <authorList>
            <person name="Talla E."/>
            <person name="Hedrich S."/>
            <person name="Mangenot S."/>
            <person name="Ji B."/>
            <person name="Johnson D.B."/>
            <person name="Barbe V."/>
            <person name="Bonnefoy V."/>
        </authorList>
    </citation>
    <scope>NUCLEOTIDE SEQUENCE [LARGE SCALE GENOMIC DNA]</scope>
    <source>
        <strain evidence="1">CF27</strain>
    </source>
</reference>
<gene>
    <name evidence="2" type="ORF">AFERRI_10697</name>
    <name evidence="1" type="ORF">AFERRI_400415</name>
</gene>
<dbReference type="SUPFAM" id="SSF117987">
    <property type="entry name" value="CRISPR-associated protein"/>
    <property type="match status" value="1"/>
</dbReference>
<name>A0A060UVP9_9PROT</name>
<dbReference type="Gene3D" id="3.30.70.1210">
    <property type="entry name" value="Crispr-associated protein, domain 2"/>
    <property type="match status" value="1"/>
</dbReference>
<dbReference type="Proteomes" id="UP000193925">
    <property type="component" value="Chromosome AFERRI"/>
</dbReference>
<dbReference type="AlphaFoldDB" id="A0A060UVP9"/>
<evidence type="ECO:0000313" key="1">
    <source>
        <dbReference type="EMBL" id="CDQ10634.1"/>
    </source>
</evidence>
<evidence type="ECO:0000313" key="2">
    <source>
        <dbReference type="EMBL" id="SMH64663.1"/>
    </source>
</evidence>